<keyword evidence="2" id="KW-0472">Membrane</keyword>
<dbReference type="InterPro" id="IPR018535">
    <property type="entry name" value="DUF1996"/>
</dbReference>
<name>A0A7W4YCF6_9CELL</name>
<evidence type="ECO:0000259" key="3">
    <source>
        <dbReference type="PROSITE" id="PS50022"/>
    </source>
</evidence>
<organism evidence="4 5">
    <name type="scientific">Cellulomonas cellasea</name>
    <dbReference type="NCBI Taxonomy" id="43670"/>
    <lineage>
        <taxon>Bacteria</taxon>
        <taxon>Bacillati</taxon>
        <taxon>Actinomycetota</taxon>
        <taxon>Actinomycetes</taxon>
        <taxon>Micrococcales</taxon>
        <taxon>Cellulomonadaceae</taxon>
        <taxon>Cellulomonas</taxon>
    </lineage>
</organism>
<keyword evidence="2" id="KW-0812">Transmembrane</keyword>
<feature type="compositionally biased region" description="Basic residues" evidence="1">
    <location>
        <begin position="44"/>
        <end position="59"/>
    </location>
</feature>
<comment type="caution">
    <text evidence="4">The sequence shown here is derived from an EMBL/GenBank/DDBJ whole genome shotgun (WGS) entry which is preliminary data.</text>
</comment>
<evidence type="ECO:0000256" key="1">
    <source>
        <dbReference type="SAM" id="MobiDB-lite"/>
    </source>
</evidence>
<gene>
    <name evidence="4" type="ORF">FHR80_002587</name>
</gene>
<dbReference type="SUPFAM" id="SSF49785">
    <property type="entry name" value="Galactose-binding domain-like"/>
    <property type="match status" value="1"/>
</dbReference>
<protein>
    <recommendedName>
        <fullName evidence="3">F5/8 type C domain-containing protein</fullName>
    </recommendedName>
</protein>
<reference evidence="4 5" key="1">
    <citation type="submission" date="2020-08" db="EMBL/GenBank/DDBJ databases">
        <title>The Agave Microbiome: Exploring the role of microbial communities in plant adaptations to desert environments.</title>
        <authorList>
            <person name="Partida-Martinez L.P."/>
        </authorList>
    </citation>
    <scope>NUCLEOTIDE SEQUENCE [LARGE SCALE GENOMIC DNA]</scope>
    <source>
        <strain evidence="4 5">RAS26</strain>
    </source>
</reference>
<feature type="compositionally biased region" description="Low complexity" evidence="1">
    <location>
        <begin position="8"/>
        <end position="42"/>
    </location>
</feature>
<dbReference type="Pfam" id="PF00754">
    <property type="entry name" value="F5_F8_type_C"/>
    <property type="match status" value="1"/>
</dbReference>
<dbReference type="Proteomes" id="UP000518206">
    <property type="component" value="Unassembled WGS sequence"/>
</dbReference>
<dbReference type="Gene3D" id="2.60.120.260">
    <property type="entry name" value="Galactose-binding domain-like"/>
    <property type="match status" value="1"/>
</dbReference>
<dbReference type="EMBL" id="JACHVX010000003">
    <property type="protein sequence ID" value="MBB2923662.1"/>
    <property type="molecule type" value="Genomic_DNA"/>
</dbReference>
<proteinExistence type="predicted"/>
<accession>A0A7W4YCF6</accession>
<dbReference type="PROSITE" id="PS50022">
    <property type="entry name" value="FA58C_3"/>
    <property type="match status" value="1"/>
</dbReference>
<feature type="transmembrane region" description="Helical" evidence="2">
    <location>
        <begin position="64"/>
        <end position="86"/>
    </location>
</feature>
<dbReference type="RefSeq" id="WP_183296469.1">
    <property type="nucleotide sequence ID" value="NZ_JACHVX010000003.1"/>
</dbReference>
<evidence type="ECO:0000313" key="5">
    <source>
        <dbReference type="Proteomes" id="UP000518206"/>
    </source>
</evidence>
<dbReference type="InterPro" id="IPR000421">
    <property type="entry name" value="FA58C"/>
</dbReference>
<evidence type="ECO:0000256" key="2">
    <source>
        <dbReference type="SAM" id="Phobius"/>
    </source>
</evidence>
<dbReference type="AlphaFoldDB" id="A0A7W4YCF6"/>
<feature type="region of interest" description="Disordered" evidence="1">
    <location>
        <begin position="1"/>
        <end position="59"/>
    </location>
</feature>
<reference evidence="4 5" key="2">
    <citation type="submission" date="2020-08" db="EMBL/GenBank/DDBJ databases">
        <authorList>
            <person name="Partida-Martinez L."/>
            <person name="Huntemann M."/>
            <person name="Clum A."/>
            <person name="Wang J."/>
            <person name="Palaniappan K."/>
            <person name="Ritter S."/>
            <person name="Chen I.-M."/>
            <person name="Stamatis D."/>
            <person name="Reddy T."/>
            <person name="O'Malley R."/>
            <person name="Daum C."/>
            <person name="Shapiro N."/>
            <person name="Ivanova N."/>
            <person name="Kyrpides N."/>
            <person name="Woyke T."/>
        </authorList>
    </citation>
    <scope>NUCLEOTIDE SEQUENCE [LARGE SCALE GENOMIC DNA]</scope>
    <source>
        <strain evidence="4 5">RAS26</strain>
    </source>
</reference>
<dbReference type="PANTHER" id="PTHR43662:SF3">
    <property type="entry name" value="DOMAIN PROTEIN, PUTATIVE (AFU_ORTHOLOGUE AFUA_6G11970)-RELATED"/>
    <property type="match status" value="1"/>
</dbReference>
<sequence>MPTSHELTTAGSSGARSASPGSPGARSASPGARPSPGSGTSRPPHPHPHRTAARARARTRAQGVLLAAGLVAASAVATSVATAGGASAAPGTLLSRGALTAASSSESGGLGPRFAVDGDRATRWASAASDDQWLRVDLGEPHPLDRVVLDWEAAFGRDFTLQVSDDARTWRTVATVTGGRGGVQSVAVDASGRYVQLVGTARGTGYGYSLHELEVFGDGEPVTPVEPPAHGDEVTHHEFQANCSFSHLLRDDPIVFPGQPGASHLHTFVGNRSTDAFSTPASLRADPATTCTVPQDRSSYWFPALYEGDTPVRPDIPMTIYYKSGIDDHTEVVPFPAGLRFVAGDMMATPETFRTAPGAVEGWECGDIAKSWEIPAHCPAGTQLNIRYQAPSCWDGVHLSPDAASHMGHGTHMAYPVDGQCPLTHPVAVPMLEFKIAWPVSGDMADVHLASGSDQSWHYDFVNAWEPEVLERLVEHCINGGLQCNPRGYDLYKPHRGTVLDEQYRLVG</sequence>
<dbReference type="PANTHER" id="PTHR43662">
    <property type="match status" value="1"/>
</dbReference>
<dbReference type="Pfam" id="PF09362">
    <property type="entry name" value="DUF1996"/>
    <property type="match status" value="1"/>
</dbReference>
<evidence type="ECO:0000313" key="4">
    <source>
        <dbReference type="EMBL" id="MBB2923662.1"/>
    </source>
</evidence>
<keyword evidence="2" id="KW-1133">Transmembrane helix</keyword>
<dbReference type="InterPro" id="IPR008979">
    <property type="entry name" value="Galactose-bd-like_sf"/>
</dbReference>
<feature type="domain" description="F5/8 type C" evidence="3">
    <location>
        <begin position="81"/>
        <end position="218"/>
    </location>
</feature>